<gene>
    <name evidence="7" type="ORF">QHT84_04745</name>
</gene>
<comment type="similarity">
    <text evidence="2">Belongs to the TMEM86 family.</text>
</comment>
<dbReference type="PANTHER" id="PTHR31885">
    <property type="entry name" value="GH04784P"/>
    <property type="match status" value="1"/>
</dbReference>
<feature type="transmembrane region" description="Helical" evidence="6">
    <location>
        <begin position="112"/>
        <end position="133"/>
    </location>
</feature>
<evidence type="ECO:0000256" key="1">
    <source>
        <dbReference type="ARBA" id="ARBA00004141"/>
    </source>
</evidence>
<evidence type="ECO:0000313" key="7">
    <source>
        <dbReference type="EMBL" id="MDI9256716.1"/>
    </source>
</evidence>
<name>A0ABT6XNQ7_9FLAO</name>
<dbReference type="EMBL" id="JASGBP010000002">
    <property type="protein sequence ID" value="MDI9256716.1"/>
    <property type="molecule type" value="Genomic_DNA"/>
</dbReference>
<keyword evidence="8" id="KW-1185">Reference proteome</keyword>
<sequence length="228" mass="26229">MRKSNGILKIFIAFCLGYLLVIALRLEDIAMYLKPLLLPFLLYTVYIHKIFETKKLLLTALFFSWLGDCVLLFSDQGDLYFIIGLVLFLIAHFFYILLFTKQKSQPLLRNKSGFWLGFVAVSAYLFGFLALLLPKLGKLKLPVIIYALTISIMLLSALKGWLRWKKESKYFILIGAALFVLSDSILAVDKFYVTVPLATFWIMTTYLTAQLLLTYGILKMNKKQITLH</sequence>
<evidence type="ECO:0000256" key="5">
    <source>
        <dbReference type="ARBA" id="ARBA00023136"/>
    </source>
</evidence>
<protein>
    <submittedName>
        <fullName evidence="7">Lysoplasmalogenase</fullName>
    </submittedName>
</protein>
<keyword evidence="3 6" id="KW-0812">Transmembrane</keyword>
<feature type="transmembrane region" description="Helical" evidence="6">
    <location>
        <begin position="170"/>
        <end position="188"/>
    </location>
</feature>
<evidence type="ECO:0000256" key="4">
    <source>
        <dbReference type="ARBA" id="ARBA00022989"/>
    </source>
</evidence>
<feature type="transmembrane region" description="Helical" evidence="6">
    <location>
        <begin position="32"/>
        <end position="49"/>
    </location>
</feature>
<keyword evidence="5 6" id="KW-0472">Membrane</keyword>
<feature type="transmembrane region" description="Helical" evidence="6">
    <location>
        <begin position="200"/>
        <end position="218"/>
    </location>
</feature>
<comment type="caution">
    <text evidence="7">The sequence shown here is derived from an EMBL/GenBank/DDBJ whole genome shotgun (WGS) entry which is preliminary data.</text>
</comment>
<evidence type="ECO:0000256" key="6">
    <source>
        <dbReference type="SAM" id="Phobius"/>
    </source>
</evidence>
<evidence type="ECO:0000256" key="3">
    <source>
        <dbReference type="ARBA" id="ARBA00022692"/>
    </source>
</evidence>
<dbReference type="Proteomes" id="UP001230035">
    <property type="component" value="Unassembled WGS sequence"/>
</dbReference>
<feature type="transmembrane region" description="Helical" evidence="6">
    <location>
        <begin position="79"/>
        <end position="100"/>
    </location>
</feature>
<evidence type="ECO:0000313" key="8">
    <source>
        <dbReference type="Proteomes" id="UP001230035"/>
    </source>
</evidence>
<feature type="transmembrane region" description="Helical" evidence="6">
    <location>
        <begin position="7"/>
        <end position="26"/>
    </location>
</feature>
<dbReference type="Pfam" id="PF07947">
    <property type="entry name" value="YhhN"/>
    <property type="match status" value="1"/>
</dbReference>
<organism evidence="7 8">
    <name type="scientific">Flavobacterium sedimenticola</name>
    <dbReference type="NCBI Taxonomy" id="3043286"/>
    <lineage>
        <taxon>Bacteria</taxon>
        <taxon>Pseudomonadati</taxon>
        <taxon>Bacteroidota</taxon>
        <taxon>Flavobacteriia</taxon>
        <taxon>Flavobacteriales</taxon>
        <taxon>Flavobacteriaceae</taxon>
        <taxon>Flavobacterium</taxon>
    </lineage>
</organism>
<keyword evidence="4 6" id="KW-1133">Transmembrane helix</keyword>
<feature type="transmembrane region" description="Helical" evidence="6">
    <location>
        <begin position="139"/>
        <end position="158"/>
    </location>
</feature>
<proteinExistence type="inferred from homology"/>
<accession>A0ABT6XNQ7</accession>
<dbReference type="RefSeq" id="WP_283238404.1">
    <property type="nucleotide sequence ID" value="NZ_JASGBP010000002.1"/>
</dbReference>
<feature type="transmembrane region" description="Helical" evidence="6">
    <location>
        <begin position="56"/>
        <end position="73"/>
    </location>
</feature>
<comment type="subcellular location">
    <subcellularLocation>
        <location evidence="1">Membrane</location>
        <topology evidence="1">Multi-pass membrane protein</topology>
    </subcellularLocation>
</comment>
<reference evidence="7 8" key="1">
    <citation type="submission" date="2023-05" db="EMBL/GenBank/DDBJ databases">
        <title>Flavobacterium sedimenti sp. nov., isolated from the sediment.</title>
        <authorList>
            <person name="Wu N."/>
        </authorList>
    </citation>
    <scope>NUCLEOTIDE SEQUENCE [LARGE SCALE GENOMIC DNA]</scope>
    <source>
        <strain evidence="7 8">YZ-48</strain>
    </source>
</reference>
<evidence type="ECO:0000256" key="2">
    <source>
        <dbReference type="ARBA" id="ARBA00007375"/>
    </source>
</evidence>
<dbReference type="InterPro" id="IPR012506">
    <property type="entry name" value="TMEM86B-like"/>
</dbReference>
<dbReference type="PANTHER" id="PTHR31885:SF6">
    <property type="entry name" value="GH04784P"/>
    <property type="match status" value="1"/>
</dbReference>